<feature type="chain" id="PRO_5013660210" evidence="1">
    <location>
        <begin position="17"/>
        <end position="188"/>
    </location>
</feature>
<proteinExistence type="predicted"/>
<accession>A0A2G5BJA1</accession>
<name>A0A2G5BJA1_COERN</name>
<feature type="signal peptide" evidence="1">
    <location>
        <begin position="1"/>
        <end position="16"/>
    </location>
</feature>
<keyword evidence="3" id="KW-1185">Reference proteome</keyword>
<dbReference type="EMBL" id="KZ303487">
    <property type="protein sequence ID" value="PIA19083.1"/>
    <property type="molecule type" value="Genomic_DNA"/>
</dbReference>
<sequence>MRSFAALIFALSTALAQQGAVLDGPKISGGDNTVANPNFNSGMQSDTSLVSVKGGTGDQLSNVADSTFANFNINGAIKDAIVNNPSFDSVSGNQGWSANGKGNSVGSSGNNDVFAPFLRRSGDAIIADNHYNAPRPYQQATHPLPPQTARPLQGVYHRIGNHRSAADIVQIVSRPPPHGVRHRRRDAI</sequence>
<dbReference type="Proteomes" id="UP000242474">
    <property type="component" value="Unassembled WGS sequence"/>
</dbReference>
<evidence type="ECO:0000313" key="2">
    <source>
        <dbReference type="EMBL" id="PIA19083.1"/>
    </source>
</evidence>
<evidence type="ECO:0000313" key="3">
    <source>
        <dbReference type="Proteomes" id="UP000242474"/>
    </source>
</evidence>
<organism evidence="2 3">
    <name type="scientific">Coemansia reversa (strain ATCC 12441 / NRRL 1564)</name>
    <dbReference type="NCBI Taxonomy" id="763665"/>
    <lineage>
        <taxon>Eukaryota</taxon>
        <taxon>Fungi</taxon>
        <taxon>Fungi incertae sedis</taxon>
        <taxon>Zoopagomycota</taxon>
        <taxon>Kickxellomycotina</taxon>
        <taxon>Kickxellomycetes</taxon>
        <taxon>Kickxellales</taxon>
        <taxon>Kickxellaceae</taxon>
        <taxon>Coemansia</taxon>
    </lineage>
</organism>
<keyword evidence="1" id="KW-0732">Signal</keyword>
<dbReference type="AlphaFoldDB" id="A0A2G5BJA1"/>
<evidence type="ECO:0000256" key="1">
    <source>
        <dbReference type="SAM" id="SignalP"/>
    </source>
</evidence>
<gene>
    <name evidence="2" type="ORF">COEREDRAFT_95270</name>
</gene>
<reference evidence="2 3" key="1">
    <citation type="journal article" date="2015" name="Genome Biol. Evol.">
        <title>Phylogenomic analyses indicate that early fungi evolved digesting cell walls of algal ancestors of land plants.</title>
        <authorList>
            <person name="Chang Y."/>
            <person name="Wang S."/>
            <person name="Sekimoto S."/>
            <person name="Aerts A.L."/>
            <person name="Choi C."/>
            <person name="Clum A."/>
            <person name="LaButti K.M."/>
            <person name="Lindquist E.A."/>
            <person name="Yee Ngan C."/>
            <person name="Ohm R.A."/>
            <person name="Salamov A.A."/>
            <person name="Grigoriev I.V."/>
            <person name="Spatafora J.W."/>
            <person name="Berbee M.L."/>
        </authorList>
    </citation>
    <scope>NUCLEOTIDE SEQUENCE [LARGE SCALE GENOMIC DNA]</scope>
    <source>
        <strain evidence="2 3">NRRL 1564</strain>
    </source>
</reference>
<protein>
    <submittedName>
        <fullName evidence="2">Uncharacterized protein</fullName>
    </submittedName>
</protein>
<dbReference type="OrthoDB" id="5575297at2759"/>